<reference evidence="1 2" key="1">
    <citation type="journal article" date="2021" name="Elife">
        <title>Chloroplast acquisition without the gene transfer in kleptoplastic sea slugs, Plakobranchus ocellatus.</title>
        <authorList>
            <person name="Maeda T."/>
            <person name="Takahashi S."/>
            <person name="Yoshida T."/>
            <person name="Shimamura S."/>
            <person name="Takaki Y."/>
            <person name="Nagai Y."/>
            <person name="Toyoda A."/>
            <person name="Suzuki Y."/>
            <person name="Arimoto A."/>
            <person name="Ishii H."/>
            <person name="Satoh N."/>
            <person name="Nishiyama T."/>
            <person name="Hasebe M."/>
            <person name="Maruyama T."/>
            <person name="Minagawa J."/>
            <person name="Obokata J."/>
            <person name="Shigenobu S."/>
        </authorList>
    </citation>
    <scope>NUCLEOTIDE SEQUENCE [LARGE SCALE GENOMIC DNA]</scope>
</reference>
<sequence>MTSRFEPAMQDIPDISGQVVTTAPQAAHSQSMKILLVLDMWLMTRNGSLYMDLIPAPHPVSVWRLSQQLCSGLRQAYILIRERGEITLNGDVKMSLLINKPMHSDFDTLISAISDKDGKTNRTVLR</sequence>
<proteinExistence type="predicted"/>
<keyword evidence="2" id="KW-1185">Reference proteome</keyword>
<comment type="caution">
    <text evidence="1">The sequence shown here is derived from an EMBL/GenBank/DDBJ whole genome shotgun (WGS) entry which is preliminary data.</text>
</comment>
<accession>A0AAV4BQV2</accession>
<evidence type="ECO:0000313" key="2">
    <source>
        <dbReference type="Proteomes" id="UP000735302"/>
    </source>
</evidence>
<protein>
    <submittedName>
        <fullName evidence="1">Uncharacterized protein</fullName>
    </submittedName>
</protein>
<name>A0AAV4BQV2_9GAST</name>
<dbReference type="AlphaFoldDB" id="A0AAV4BQV2"/>
<dbReference type="Proteomes" id="UP000735302">
    <property type="component" value="Unassembled WGS sequence"/>
</dbReference>
<gene>
    <name evidence="1" type="ORF">PoB_004772400</name>
</gene>
<organism evidence="1 2">
    <name type="scientific">Plakobranchus ocellatus</name>
    <dbReference type="NCBI Taxonomy" id="259542"/>
    <lineage>
        <taxon>Eukaryota</taxon>
        <taxon>Metazoa</taxon>
        <taxon>Spiralia</taxon>
        <taxon>Lophotrochozoa</taxon>
        <taxon>Mollusca</taxon>
        <taxon>Gastropoda</taxon>
        <taxon>Heterobranchia</taxon>
        <taxon>Euthyneura</taxon>
        <taxon>Panpulmonata</taxon>
        <taxon>Sacoglossa</taxon>
        <taxon>Placobranchoidea</taxon>
        <taxon>Plakobranchidae</taxon>
        <taxon>Plakobranchus</taxon>
    </lineage>
</organism>
<dbReference type="EMBL" id="BLXT01005251">
    <property type="protein sequence ID" value="GFO21219.1"/>
    <property type="molecule type" value="Genomic_DNA"/>
</dbReference>
<evidence type="ECO:0000313" key="1">
    <source>
        <dbReference type="EMBL" id="GFO21219.1"/>
    </source>
</evidence>